<evidence type="ECO:0000256" key="5">
    <source>
        <dbReference type="ARBA" id="ARBA00022857"/>
    </source>
</evidence>
<evidence type="ECO:0000256" key="2">
    <source>
        <dbReference type="ARBA" id="ARBA00010139"/>
    </source>
</evidence>
<name>A0ABW2AS49_9MICO</name>
<organism evidence="7 8">
    <name type="scientific">Branchiibius cervicis</name>
    <dbReference type="NCBI Taxonomy" id="908252"/>
    <lineage>
        <taxon>Bacteria</taxon>
        <taxon>Bacillati</taxon>
        <taxon>Actinomycetota</taxon>
        <taxon>Actinomycetes</taxon>
        <taxon>Micrococcales</taxon>
        <taxon>Dermacoccaceae</taxon>
        <taxon>Branchiibius</taxon>
    </lineage>
</organism>
<dbReference type="PANTHER" id="PTHR23023">
    <property type="entry name" value="DIMETHYLANILINE MONOOXYGENASE"/>
    <property type="match status" value="1"/>
</dbReference>
<keyword evidence="6 7" id="KW-0560">Oxidoreductase</keyword>
<evidence type="ECO:0000313" key="8">
    <source>
        <dbReference type="Proteomes" id="UP001596356"/>
    </source>
</evidence>
<dbReference type="Proteomes" id="UP001596356">
    <property type="component" value="Unassembled WGS sequence"/>
</dbReference>
<keyword evidence="5" id="KW-0521">NADP</keyword>
<protein>
    <submittedName>
        <fullName evidence="7">Flavin-containing monooxygenase</fullName>
        <ecNumber evidence="7">1.14.13.-</ecNumber>
    </submittedName>
</protein>
<dbReference type="SUPFAM" id="SSF51905">
    <property type="entry name" value="FAD/NAD(P)-binding domain"/>
    <property type="match status" value="2"/>
</dbReference>
<keyword evidence="3" id="KW-0285">Flavoprotein</keyword>
<sequence length="472" mass="52559">MPLPTRFLIIGAGPNGLIAARAFRRYGIEVDIVERHHSVGGLWDIDNPGTPMYETCSMISSRIAGGFVGYPMSDDLAMYPKWSELRDYIRDFAQEFELDALCQFDTSVEQVEPIDTEEGRFYRVRLSTGEVRDYRGVYSAIGTQWRPQLPQIEGLDSFTGTAMHSRDYRSPKLFEGKRVLVVGAGNSGVDIASDAAFHASAAFLSTRRPYWFFPKQIFGVALPDFLDGRAAIAQRPWMTGMKPEDFMDLIVATVGDLSAYGLPAPEGPIGETHPIVSNTVLHAFTHGLLQRRPDITRVDGSTVHFDDGTAEEIDIIVFATGYQVRYDFLPDDIVEYRRGHPRLHLEVFFPGQPGLYSGGTIHAAVGAGWTLYDICANYAAADANAILTGENAENLRRFKEEYHPDMRAGFPFADTPRNEAQYDAQTVLYAIPETARTEFGIALPTGYDDVDFYASMARRNAEANREDDSVLV</sequence>
<dbReference type="Pfam" id="PF00743">
    <property type="entry name" value="FMO-like"/>
    <property type="match status" value="1"/>
</dbReference>
<accession>A0ABW2AS49</accession>
<gene>
    <name evidence="7" type="ORF">ACFQBT_07220</name>
</gene>
<comment type="caution">
    <text evidence="7">The sequence shown here is derived from an EMBL/GenBank/DDBJ whole genome shotgun (WGS) entry which is preliminary data.</text>
</comment>
<keyword evidence="7" id="KW-0503">Monooxygenase</keyword>
<comment type="similarity">
    <text evidence="2">Belongs to the FAD-binding monooxygenase family.</text>
</comment>
<dbReference type="Gene3D" id="3.50.50.60">
    <property type="entry name" value="FAD/NAD(P)-binding domain"/>
    <property type="match status" value="1"/>
</dbReference>
<evidence type="ECO:0000256" key="3">
    <source>
        <dbReference type="ARBA" id="ARBA00022630"/>
    </source>
</evidence>
<keyword evidence="4" id="KW-0274">FAD</keyword>
<dbReference type="EMBL" id="JBHSWJ010000002">
    <property type="protein sequence ID" value="MFC6713633.1"/>
    <property type="molecule type" value="Genomic_DNA"/>
</dbReference>
<keyword evidence="8" id="KW-1185">Reference proteome</keyword>
<dbReference type="GO" id="GO:0004497">
    <property type="term" value="F:monooxygenase activity"/>
    <property type="evidence" value="ECO:0007669"/>
    <property type="project" value="UniProtKB-KW"/>
</dbReference>
<dbReference type="InterPro" id="IPR000960">
    <property type="entry name" value="Flavin_mOase"/>
</dbReference>
<evidence type="ECO:0000256" key="1">
    <source>
        <dbReference type="ARBA" id="ARBA00009183"/>
    </source>
</evidence>
<proteinExistence type="inferred from homology"/>
<dbReference type="InterPro" id="IPR036188">
    <property type="entry name" value="FAD/NAD-bd_sf"/>
</dbReference>
<reference evidence="8" key="1">
    <citation type="journal article" date="2019" name="Int. J. Syst. Evol. Microbiol.">
        <title>The Global Catalogue of Microorganisms (GCM) 10K type strain sequencing project: providing services to taxonomists for standard genome sequencing and annotation.</title>
        <authorList>
            <consortium name="The Broad Institute Genomics Platform"/>
            <consortium name="The Broad Institute Genome Sequencing Center for Infectious Disease"/>
            <person name="Wu L."/>
            <person name="Ma J."/>
        </authorList>
    </citation>
    <scope>NUCLEOTIDE SEQUENCE [LARGE SCALE GENOMIC DNA]</scope>
    <source>
        <strain evidence="8">NBRC 106593</strain>
    </source>
</reference>
<evidence type="ECO:0000313" key="7">
    <source>
        <dbReference type="EMBL" id="MFC6713633.1"/>
    </source>
</evidence>
<dbReference type="PRINTS" id="PR00370">
    <property type="entry name" value="FMOXYGENASE"/>
</dbReference>
<evidence type="ECO:0000256" key="6">
    <source>
        <dbReference type="ARBA" id="ARBA00023002"/>
    </source>
</evidence>
<dbReference type="RefSeq" id="WP_377821547.1">
    <property type="nucleotide sequence ID" value="NZ_JBHSWJ010000002.1"/>
</dbReference>
<evidence type="ECO:0000256" key="4">
    <source>
        <dbReference type="ARBA" id="ARBA00022827"/>
    </source>
</evidence>
<dbReference type="EC" id="1.14.13.-" evidence="7"/>
<dbReference type="InterPro" id="IPR020946">
    <property type="entry name" value="Flavin_mOase-like"/>
</dbReference>
<dbReference type="InterPro" id="IPR050346">
    <property type="entry name" value="FMO-like"/>
</dbReference>
<comment type="similarity">
    <text evidence="1">Belongs to the FMO family.</text>
</comment>